<evidence type="ECO:0000313" key="3">
    <source>
        <dbReference type="Proteomes" id="UP001256588"/>
    </source>
</evidence>
<evidence type="ECO:0000313" key="2">
    <source>
        <dbReference type="EMBL" id="MDR7192737.1"/>
    </source>
</evidence>
<evidence type="ECO:0008006" key="4">
    <source>
        <dbReference type="Google" id="ProtNLM"/>
    </source>
</evidence>
<dbReference type="RefSeq" id="WP_310234057.1">
    <property type="nucleotide sequence ID" value="NZ_JAVDWO010000005.1"/>
</dbReference>
<dbReference type="Gene3D" id="3.30.1150.10">
    <property type="match status" value="1"/>
</dbReference>
<evidence type="ECO:0000256" key="1">
    <source>
        <dbReference type="SAM" id="SignalP"/>
    </source>
</evidence>
<keyword evidence="1" id="KW-0732">Signal</keyword>
<comment type="caution">
    <text evidence="2">The sequence shown here is derived from an EMBL/GenBank/DDBJ whole genome shotgun (WGS) entry which is preliminary data.</text>
</comment>
<proteinExistence type="predicted"/>
<dbReference type="PROSITE" id="PS51257">
    <property type="entry name" value="PROKAR_LIPOPROTEIN"/>
    <property type="match status" value="1"/>
</dbReference>
<sequence length="189" mass="19629">MIRRVGWLVCIAGLVGCASAPPIAPVRPPEPPPQGAVGASLIEPAADTRRMAMQRNRRFIHPNLHTPAAMPVYPADQLALRLAPVVVCIDAAIDATGTVSAAAAAARTDATCEAPAGIEVAGFIDAAIAAVRQWTYAPALLCVAPESFDGTDACQADDAFETPTAVRLSYAFRFSQQAGAPEVERIGAP</sequence>
<name>A0ABU1XVF2_9GAMM</name>
<organism evidence="2 3">
    <name type="scientific">Luteimonas terrae</name>
    <dbReference type="NCBI Taxonomy" id="1530191"/>
    <lineage>
        <taxon>Bacteria</taxon>
        <taxon>Pseudomonadati</taxon>
        <taxon>Pseudomonadota</taxon>
        <taxon>Gammaproteobacteria</taxon>
        <taxon>Lysobacterales</taxon>
        <taxon>Lysobacteraceae</taxon>
        <taxon>Luteimonas</taxon>
    </lineage>
</organism>
<accession>A0ABU1XVF2</accession>
<keyword evidence="3" id="KW-1185">Reference proteome</keyword>
<protein>
    <recommendedName>
        <fullName evidence="4">Lipoprotein</fullName>
    </recommendedName>
</protein>
<gene>
    <name evidence="2" type="ORF">J2W68_001453</name>
</gene>
<reference evidence="2 3" key="1">
    <citation type="submission" date="2023-07" db="EMBL/GenBank/DDBJ databases">
        <title>Sorghum-associated microbial communities from plants grown in Nebraska, USA.</title>
        <authorList>
            <person name="Schachtman D."/>
        </authorList>
    </citation>
    <scope>NUCLEOTIDE SEQUENCE [LARGE SCALE GENOMIC DNA]</scope>
    <source>
        <strain evidence="2 3">4099</strain>
    </source>
</reference>
<dbReference type="Proteomes" id="UP001256588">
    <property type="component" value="Unassembled WGS sequence"/>
</dbReference>
<feature type="chain" id="PRO_5045999833" description="Lipoprotein" evidence="1">
    <location>
        <begin position="21"/>
        <end position="189"/>
    </location>
</feature>
<feature type="signal peptide" evidence="1">
    <location>
        <begin position="1"/>
        <end position="20"/>
    </location>
</feature>
<dbReference type="EMBL" id="JAVDWO010000005">
    <property type="protein sequence ID" value="MDR7192737.1"/>
    <property type="molecule type" value="Genomic_DNA"/>
</dbReference>